<gene>
    <name evidence="2" type="ORF">HHUSO_G5121</name>
</gene>
<feature type="compositionally biased region" description="Polar residues" evidence="1">
    <location>
        <begin position="214"/>
        <end position="223"/>
    </location>
</feature>
<keyword evidence="3" id="KW-1185">Reference proteome</keyword>
<name>A0ABR1A0F4_HUSHU</name>
<evidence type="ECO:0000313" key="2">
    <source>
        <dbReference type="EMBL" id="KAK6490557.1"/>
    </source>
</evidence>
<reference evidence="2 3" key="1">
    <citation type="submission" date="2021-05" db="EMBL/GenBank/DDBJ databases">
        <authorList>
            <person name="Zahm M."/>
            <person name="Klopp C."/>
            <person name="Cabau C."/>
            <person name="Kuhl H."/>
            <person name="Suciu R."/>
            <person name="Ciorpac M."/>
            <person name="Holostenco D."/>
            <person name="Gessner J."/>
            <person name="Wuertz S."/>
            <person name="Hohne C."/>
            <person name="Stock M."/>
            <person name="Gislard M."/>
            <person name="Lluch J."/>
            <person name="Milhes M."/>
            <person name="Lampietro C."/>
            <person name="Lopez Roques C."/>
            <person name="Donnadieu C."/>
            <person name="Du K."/>
            <person name="Schartl M."/>
            <person name="Guiguen Y."/>
        </authorList>
    </citation>
    <scope>NUCLEOTIDE SEQUENCE [LARGE SCALE GENOMIC DNA]</scope>
    <source>
        <strain evidence="2">Hh-F2</strain>
        <tissue evidence="2">Blood</tissue>
    </source>
</reference>
<dbReference type="Proteomes" id="UP001369086">
    <property type="component" value="Unassembled WGS sequence"/>
</dbReference>
<feature type="region of interest" description="Disordered" evidence="1">
    <location>
        <begin position="214"/>
        <end position="259"/>
    </location>
</feature>
<protein>
    <submittedName>
        <fullName evidence="2">Uncharacterized protein</fullName>
    </submittedName>
</protein>
<sequence>MIPEDDLGDVPLNKKIRKKAMLLEQLEGRGVIKMYATSHTPISIYSTCFQGWRFPNVGPGGMNPNDFPPGMPHGDFSAGIPQDDIPWMHPDPFPSRRNSDYPGRRCPDEFPGGSFHEGSPLRGERMRPEMRDFEAGVRSEFETLIRRQRMEHMAPMEGNEVYKRTLEGSSTNSTVFEILENFRIETEGDAQMVLKITQKLTDILMEYRLRSFSAPKSNEQPSGPQEYPPMRMSGRDGYQGPSGYPDEFSSAFRSTSGRS</sequence>
<dbReference type="EMBL" id="JAHFZB010000004">
    <property type="protein sequence ID" value="KAK6490557.1"/>
    <property type="molecule type" value="Genomic_DNA"/>
</dbReference>
<evidence type="ECO:0000256" key="1">
    <source>
        <dbReference type="SAM" id="MobiDB-lite"/>
    </source>
</evidence>
<comment type="caution">
    <text evidence="2">The sequence shown here is derived from an EMBL/GenBank/DDBJ whole genome shotgun (WGS) entry which is preliminary data.</text>
</comment>
<organism evidence="2 3">
    <name type="scientific">Huso huso</name>
    <name type="common">Beluga</name>
    <name type="synonym">Acipenser huso</name>
    <dbReference type="NCBI Taxonomy" id="61971"/>
    <lineage>
        <taxon>Eukaryota</taxon>
        <taxon>Metazoa</taxon>
        <taxon>Chordata</taxon>
        <taxon>Craniata</taxon>
        <taxon>Vertebrata</taxon>
        <taxon>Euteleostomi</taxon>
        <taxon>Actinopterygii</taxon>
        <taxon>Chondrostei</taxon>
        <taxon>Acipenseriformes</taxon>
        <taxon>Acipenseridae</taxon>
        <taxon>Huso</taxon>
    </lineage>
</organism>
<evidence type="ECO:0000313" key="3">
    <source>
        <dbReference type="Proteomes" id="UP001369086"/>
    </source>
</evidence>
<proteinExistence type="predicted"/>
<accession>A0ABR1A0F4</accession>